<dbReference type="EMBL" id="GHES01014335">
    <property type="protein sequence ID" value="MPA44894.1"/>
    <property type="molecule type" value="Transcribed_RNA"/>
</dbReference>
<keyword evidence="4" id="KW-0406">Ion transport</keyword>
<proteinExistence type="predicted"/>
<sequence length="108" mass="12327">MSEHLSILLMVNLVWLWFGKIATFSALVNEVFSWSLLTISVSVATNQQAVHWTLLSTTVFIFFCVFAIRPAIIWMIRRTQKGNEDYSETTVCVILTVEKSPIQTRSSN</sequence>
<dbReference type="GO" id="GO:0006813">
    <property type="term" value="P:potassium ion transport"/>
    <property type="evidence" value="ECO:0007669"/>
    <property type="project" value="UniProtKB-KW"/>
</dbReference>
<keyword evidence="5" id="KW-1133">Transmembrane helix</keyword>
<dbReference type="GO" id="GO:0098662">
    <property type="term" value="P:inorganic cation transmembrane transport"/>
    <property type="evidence" value="ECO:0007669"/>
    <property type="project" value="TreeGrafter"/>
</dbReference>
<protein>
    <submittedName>
        <fullName evidence="6">Uncharacterized protein</fullName>
    </submittedName>
</protein>
<dbReference type="PANTHER" id="PTHR32468:SF143">
    <property type="entry name" value="CATION_H(+) ANTIPORTER 15-LIKE"/>
    <property type="match status" value="1"/>
</dbReference>
<evidence type="ECO:0000256" key="4">
    <source>
        <dbReference type="ARBA" id="ARBA00023065"/>
    </source>
</evidence>
<keyword evidence="5" id="KW-0812">Transmembrane</keyword>
<gene>
    <name evidence="6" type="ORF">Din_014335</name>
</gene>
<feature type="transmembrane region" description="Helical" evidence="5">
    <location>
        <begin position="7"/>
        <end position="29"/>
    </location>
</feature>
<dbReference type="PANTHER" id="PTHR32468">
    <property type="entry name" value="CATION/H + ANTIPORTER"/>
    <property type="match status" value="1"/>
</dbReference>
<name>A0A5B6ZLJ2_DAVIN</name>
<keyword evidence="5" id="KW-0472">Membrane</keyword>
<evidence type="ECO:0000256" key="5">
    <source>
        <dbReference type="SAM" id="Phobius"/>
    </source>
</evidence>
<keyword evidence="2" id="KW-0633">Potassium transport</keyword>
<evidence type="ECO:0000256" key="1">
    <source>
        <dbReference type="ARBA" id="ARBA00022448"/>
    </source>
</evidence>
<evidence type="ECO:0000313" key="6">
    <source>
        <dbReference type="EMBL" id="MPA44894.1"/>
    </source>
</evidence>
<evidence type="ECO:0000256" key="3">
    <source>
        <dbReference type="ARBA" id="ARBA00022958"/>
    </source>
</evidence>
<keyword evidence="1" id="KW-0813">Transport</keyword>
<keyword evidence="3" id="KW-0630">Potassium</keyword>
<dbReference type="GO" id="GO:0006885">
    <property type="term" value="P:regulation of pH"/>
    <property type="evidence" value="ECO:0007669"/>
    <property type="project" value="TreeGrafter"/>
</dbReference>
<accession>A0A5B6ZLJ2</accession>
<dbReference type="InterPro" id="IPR050794">
    <property type="entry name" value="CPA2_transporter"/>
</dbReference>
<dbReference type="GO" id="GO:0012505">
    <property type="term" value="C:endomembrane system"/>
    <property type="evidence" value="ECO:0007669"/>
    <property type="project" value="TreeGrafter"/>
</dbReference>
<reference evidence="6" key="1">
    <citation type="submission" date="2019-08" db="EMBL/GenBank/DDBJ databases">
        <title>Reference gene set and small RNA set construction with multiple tissues from Davidia involucrata Baill.</title>
        <authorList>
            <person name="Yang H."/>
            <person name="Zhou C."/>
            <person name="Li G."/>
            <person name="Wang J."/>
            <person name="Gao P."/>
            <person name="Wang M."/>
            <person name="Wang R."/>
            <person name="Zhao Y."/>
        </authorList>
    </citation>
    <scope>NUCLEOTIDE SEQUENCE</scope>
    <source>
        <tissue evidence="6">Mixed with DoveR01_LX</tissue>
    </source>
</reference>
<evidence type="ECO:0000256" key="2">
    <source>
        <dbReference type="ARBA" id="ARBA00022538"/>
    </source>
</evidence>
<dbReference type="AlphaFoldDB" id="A0A5B6ZLJ2"/>
<organism evidence="6">
    <name type="scientific">Davidia involucrata</name>
    <name type="common">Dove tree</name>
    <dbReference type="NCBI Taxonomy" id="16924"/>
    <lineage>
        <taxon>Eukaryota</taxon>
        <taxon>Viridiplantae</taxon>
        <taxon>Streptophyta</taxon>
        <taxon>Embryophyta</taxon>
        <taxon>Tracheophyta</taxon>
        <taxon>Spermatophyta</taxon>
        <taxon>Magnoliopsida</taxon>
        <taxon>eudicotyledons</taxon>
        <taxon>Gunneridae</taxon>
        <taxon>Pentapetalae</taxon>
        <taxon>asterids</taxon>
        <taxon>Cornales</taxon>
        <taxon>Nyssaceae</taxon>
        <taxon>Davidia</taxon>
    </lineage>
</organism>
<feature type="transmembrane region" description="Helical" evidence="5">
    <location>
        <begin position="49"/>
        <end position="68"/>
    </location>
</feature>